<dbReference type="Gene3D" id="2.60.40.2440">
    <property type="entry name" value="Carbohydrate binding type-21 domain"/>
    <property type="match status" value="1"/>
</dbReference>
<dbReference type="AlphaFoldDB" id="A0A1S3P8G2"/>
<feature type="region of interest" description="Disordered" evidence="1">
    <location>
        <begin position="115"/>
        <end position="154"/>
    </location>
</feature>
<evidence type="ECO:0000313" key="3">
    <source>
        <dbReference type="Proteomes" id="UP001652741"/>
    </source>
</evidence>
<dbReference type="RefSeq" id="XP_014023899.2">
    <property type="nucleotide sequence ID" value="XM_014168424.2"/>
</dbReference>
<dbReference type="PANTHER" id="PTHR12307:SF4">
    <property type="entry name" value="PROTEIN PHOSPHATASE 1 REGULATORY SUBUNIT 3D"/>
    <property type="match status" value="1"/>
</dbReference>
<evidence type="ECO:0000313" key="5">
    <source>
        <dbReference type="RefSeq" id="XP_014023900.2"/>
    </source>
</evidence>
<reference evidence="4 5" key="1">
    <citation type="submission" date="2025-05" db="UniProtKB">
        <authorList>
            <consortium name="RefSeq"/>
        </authorList>
    </citation>
    <scope>IDENTIFICATION</scope>
</reference>
<dbReference type="Pfam" id="PF03370">
    <property type="entry name" value="CBM_21"/>
    <property type="match status" value="1"/>
</dbReference>
<dbReference type="InterPro" id="IPR038175">
    <property type="entry name" value="CBM21_dom_sf"/>
</dbReference>
<dbReference type="PANTHER" id="PTHR12307">
    <property type="entry name" value="PROTEIN PHOSPHATASE 1 REGULATORY SUBUNIT"/>
    <property type="match status" value="1"/>
</dbReference>
<accession>A0A1S3P8G2</accession>
<dbReference type="GO" id="GO:2001069">
    <property type="term" value="F:glycogen binding"/>
    <property type="evidence" value="ECO:0007669"/>
    <property type="project" value="TreeGrafter"/>
</dbReference>
<dbReference type="PROSITE" id="PS51159">
    <property type="entry name" value="CBM21"/>
    <property type="match status" value="1"/>
</dbReference>
<evidence type="ECO:0000256" key="1">
    <source>
        <dbReference type="SAM" id="MobiDB-lite"/>
    </source>
</evidence>
<dbReference type="GO" id="GO:0000164">
    <property type="term" value="C:protein phosphatase type 1 complex"/>
    <property type="evidence" value="ECO:0007669"/>
    <property type="project" value="TreeGrafter"/>
</dbReference>
<dbReference type="PaxDb" id="8030-ENSSSAP00000080583"/>
<dbReference type="InterPro" id="IPR050782">
    <property type="entry name" value="PP1_regulatory_subunit_3"/>
</dbReference>
<dbReference type="STRING" id="8030.ENSSSAP00000080583"/>
<feature type="domain" description="CBM21" evidence="2">
    <location>
        <begin position="241"/>
        <end position="354"/>
    </location>
</feature>
<dbReference type="GO" id="GO:0008157">
    <property type="term" value="F:protein phosphatase 1 binding"/>
    <property type="evidence" value="ECO:0007669"/>
    <property type="project" value="TreeGrafter"/>
</dbReference>
<dbReference type="RefSeq" id="XP_014023900.2">
    <property type="nucleotide sequence ID" value="XM_014168425.2"/>
</dbReference>
<dbReference type="InterPro" id="IPR005036">
    <property type="entry name" value="CBM21_dom"/>
</dbReference>
<name>A0A1S3P8G2_SALSA</name>
<dbReference type="GeneID" id="106583827"/>
<protein>
    <submittedName>
        <fullName evidence="4 5">Protein phosphatase 1 regulatory subunit 3D</fullName>
    </submittedName>
</protein>
<dbReference type="Proteomes" id="UP001652741">
    <property type="component" value="Chromosome ssa22"/>
</dbReference>
<proteinExistence type="predicted"/>
<feature type="compositionally biased region" description="Pro residues" evidence="1">
    <location>
        <begin position="127"/>
        <end position="137"/>
    </location>
</feature>
<keyword evidence="3" id="KW-1185">Reference proteome</keyword>
<evidence type="ECO:0000259" key="2">
    <source>
        <dbReference type="PROSITE" id="PS51159"/>
    </source>
</evidence>
<gene>
    <name evidence="4 5" type="primary">LOC106583827</name>
</gene>
<sequence>MVFGPVCLKDTVTSPVSMMSSMASVGRPKAVSHGVVGKEMDRTWLRGNDRLKTVSPCVKGKPRAVSPGMIGEQRAVCPWRPESMSPGVLQNTSNYSSVTPCQTTTKTLRVTDILDSKPEPTKAPVKIRPPSPRPPSLKEPIFSRKLSSDPPVQPIIRRRTQSLPSVRERIRDRQVRFVDSLGLELEEIKVFSNGEEPRIPAHVFSRLLMSAEMNSRRSLELSLPYFKPCFPENTGSQPGFVKRLVEQVVSLDQVLCSELGIIGTVQVLNLAFDKEVTIHYSFTNWRSSAETRACWVATLHRDQTEGPESDLFRFRLPVPPFILLPGAQLEFAVCYRVMGAEYWDNNDGKNYKLSCHSYTLTVPRECEASMVHYT</sequence>
<evidence type="ECO:0000313" key="4">
    <source>
        <dbReference type="RefSeq" id="XP_014023899.2"/>
    </source>
</evidence>
<dbReference type="GO" id="GO:0005979">
    <property type="term" value="P:regulation of glycogen biosynthetic process"/>
    <property type="evidence" value="ECO:0007669"/>
    <property type="project" value="TreeGrafter"/>
</dbReference>
<dbReference type="KEGG" id="sasa:106583827"/>
<dbReference type="Bgee" id="ENSSSAG00000067206">
    <property type="expression patterns" value="Expressed in muscle tissue and 9 other cell types or tissues"/>
</dbReference>
<organism evidence="3 5">
    <name type="scientific">Salmo salar</name>
    <name type="common">Atlantic salmon</name>
    <dbReference type="NCBI Taxonomy" id="8030"/>
    <lineage>
        <taxon>Eukaryota</taxon>
        <taxon>Metazoa</taxon>
        <taxon>Chordata</taxon>
        <taxon>Craniata</taxon>
        <taxon>Vertebrata</taxon>
        <taxon>Euteleostomi</taxon>
        <taxon>Actinopterygii</taxon>
        <taxon>Neopterygii</taxon>
        <taxon>Teleostei</taxon>
        <taxon>Protacanthopterygii</taxon>
        <taxon>Salmoniformes</taxon>
        <taxon>Salmonidae</taxon>
        <taxon>Salmoninae</taxon>
        <taxon>Salmo</taxon>
    </lineage>
</organism>